<reference evidence="2" key="1">
    <citation type="submission" date="2022-11" db="UniProtKB">
        <authorList>
            <consortium name="WormBaseParasite"/>
        </authorList>
    </citation>
    <scope>IDENTIFICATION</scope>
</reference>
<name>A0AC35GET8_9BILA</name>
<protein>
    <submittedName>
        <fullName evidence="2">Glutamine amidotransferase type-2 domain-containing protein</fullName>
    </submittedName>
</protein>
<proteinExistence type="predicted"/>
<dbReference type="Proteomes" id="UP000887580">
    <property type="component" value="Unplaced"/>
</dbReference>
<accession>A0AC35GET8</accession>
<evidence type="ECO:0000313" key="2">
    <source>
        <dbReference type="WBParaSite" id="PS1159_v2.g4241.t1"/>
    </source>
</evidence>
<evidence type="ECO:0000313" key="1">
    <source>
        <dbReference type="Proteomes" id="UP000887580"/>
    </source>
</evidence>
<sequence length="98" mass="11306">MCGIFGYLNFATPKKRHEIIEILLQGLRRMEYRGYDSAGIAIDSSNDLKHPFDQIAVLRKVGKVDVLDAYIHDREDLDNDMIYQFHCGIAHTRWATHG</sequence>
<organism evidence="1 2">
    <name type="scientific">Panagrolaimus sp. PS1159</name>
    <dbReference type="NCBI Taxonomy" id="55785"/>
    <lineage>
        <taxon>Eukaryota</taxon>
        <taxon>Metazoa</taxon>
        <taxon>Ecdysozoa</taxon>
        <taxon>Nematoda</taxon>
        <taxon>Chromadorea</taxon>
        <taxon>Rhabditida</taxon>
        <taxon>Tylenchina</taxon>
        <taxon>Panagrolaimomorpha</taxon>
        <taxon>Panagrolaimoidea</taxon>
        <taxon>Panagrolaimidae</taxon>
        <taxon>Panagrolaimus</taxon>
    </lineage>
</organism>
<dbReference type="WBParaSite" id="PS1159_v2.g4241.t1">
    <property type="protein sequence ID" value="PS1159_v2.g4241.t1"/>
    <property type="gene ID" value="PS1159_v2.g4241"/>
</dbReference>